<organism evidence="4 5">
    <name type="scientific">Actinocrispum wychmicini</name>
    <dbReference type="NCBI Taxonomy" id="1213861"/>
    <lineage>
        <taxon>Bacteria</taxon>
        <taxon>Bacillati</taxon>
        <taxon>Actinomycetota</taxon>
        <taxon>Actinomycetes</taxon>
        <taxon>Pseudonocardiales</taxon>
        <taxon>Pseudonocardiaceae</taxon>
        <taxon>Actinocrispum</taxon>
    </lineage>
</organism>
<dbReference type="InterPro" id="IPR031730">
    <property type="entry name" value="Carbam_trans_C"/>
</dbReference>
<dbReference type="InterPro" id="IPR003696">
    <property type="entry name" value="Carbtransf_dom"/>
</dbReference>
<evidence type="ECO:0000256" key="1">
    <source>
        <dbReference type="ARBA" id="ARBA00006129"/>
    </source>
</evidence>
<evidence type="ECO:0000259" key="2">
    <source>
        <dbReference type="Pfam" id="PF02543"/>
    </source>
</evidence>
<dbReference type="Proteomes" id="UP000295680">
    <property type="component" value="Unassembled WGS sequence"/>
</dbReference>
<dbReference type="Gene3D" id="3.30.420.40">
    <property type="match status" value="1"/>
</dbReference>
<dbReference type="GO" id="GO:0016740">
    <property type="term" value="F:transferase activity"/>
    <property type="evidence" value="ECO:0007669"/>
    <property type="project" value="UniProtKB-KW"/>
</dbReference>
<dbReference type="Pfam" id="PF16861">
    <property type="entry name" value="Carbam_trans_C"/>
    <property type="match status" value="1"/>
</dbReference>
<evidence type="ECO:0000313" key="4">
    <source>
        <dbReference type="EMBL" id="TCO61151.1"/>
    </source>
</evidence>
<dbReference type="Pfam" id="PF02543">
    <property type="entry name" value="Carbam_trans_N"/>
    <property type="match status" value="1"/>
</dbReference>
<dbReference type="Gene3D" id="3.90.870.20">
    <property type="entry name" value="Carbamoyltransferase, C-terminal domain"/>
    <property type="match status" value="1"/>
</dbReference>
<dbReference type="PANTHER" id="PTHR34847:SF1">
    <property type="entry name" value="NODULATION PROTEIN U"/>
    <property type="match status" value="1"/>
</dbReference>
<comment type="similarity">
    <text evidence="1">Belongs to the NodU/CmcH family.</text>
</comment>
<dbReference type="RefSeq" id="WP_132116649.1">
    <property type="nucleotide sequence ID" value="NZ_SLWS01000003.1"/>
</dbReference>
<dbReference type="EMBL" id="SLWS01000003">
    <property type="protein sequence ID" value="TCO61151.1"/>
    <property type="molecule type" value="Genomic_DNA"/>
</dbReference>
<reference evidence="4 5" key="1">
    <citation type="submission" date="2019-03" db="EMBL/GenBank/DDBJ databases">
        <title>Genomic Encyclopedia of Type Strains, Phase IV (KMG-IV): sequencing the most valuable type-strain genomes for metagenomic binning, comparative biology and taxonomic classification.</title>
        <authorList>
            <person name="Goeker M."/>
        </authorList>
    </citation>
    <scope>NUCLEOTIDE SEQUENCE [LARGE SCALE GENOMIC DNA]</scope>
    <source>
        <strain evidence="4 5">DSM 45934</strain>
    </source>
</reference>
<gene>
    <name evidence="4" type="ORF">EV192_103735</name>
</gene>
<keyword evidence="5" id="KW-1185">Reference proteome</keyword>
<keyword evidence="4" id="KW-0808">Transferase</keyword>
<dbReference type="OrthoDB" id="9780777at2"/>
<comment type="caution">
    <text evidence="4">The sequence shown here is derived from an EMBL/GenBank/DDBJ whole genome shotgun (WGS) entry which is preliminary data.</text>
</comment>
<dbReference type="InterPro" id="IPR038152">
    <property type="entry name" value="Carbam_trans_C_sf"/>
</dbReference>
<protein>
    <submittedName>
        <fullName evidence="4">Hydroxymethyl cephem carbamoyltransferase</fullName>
    </submittedName>
</protein>
<name>A0A4R2JM54_9PSEU</name>
<sequence length="519" mass="57238">MRILGMKPDHDGSIAFARGNDLVFSLEGEKGSFERYRDLSALTLADAALLADEPPDVLAVGGWDKHLPGHYGKAAAGYFGLDAVEVSEAKFFGRPVTFFSSSHERSHIFMSAALSPEAPIEECVILVWEGVLGAFYHWRKHGKKIIKRHVLTEPGARYAALFGLADPTFLDRRDPRFEDAGKLMALAAYGDAAKVSRPAAATIEALLTCRTVYPFDKKNFADSPLHDCGLDDPTLHNAAQYLSDRLFDIFHRVAEAEFSQGLPLLVSGGCGLNCEWNKRWVDSGLFSSVFVPPCTNDSGSAIGTVADAMSHLGNPCKLDWSVYAGTPFRHDSIPDPTRWAAQPVDLTAVARLLAHNEVLAWVQGRYEIGPRALGHRSLLASPLAARSRTTLNTIKEREPYRPIAPCCLSDELDKWFDDAIADPYMLYFSRVTTDALPAITHVDQTARVQTVFPDDESSLAPLLSAFRKQTGYGVLCNTSLNFKGHGFINDMSDLLAYCELKKINNAVLDDTWYTRVSYK</sequence>
<feature type="domain" description="Carbamoyltransferase C-terminal" evidence="3">
    <location>
        <begin position="350"/>
        <end position="514"/>
    </location>
</feature>
<evidence type="ECO:0000259" key="3">
    <source>
        <dbReference type="Pfam" id="PF16861"/>
    </source>
</evidence>
<accession>A0A4R2JM54</accession>
<evidence type="ECO:0000313" key="5">
    <source>
        <dbReference type="Proteomes" id="UP000295680"/>
    </source>
</evidence>
<proteinExistence type="inferred from homology"/>
<dbReference type="AlphaFoldDB" id="A0A4R2JM54"/>
<dbReference type="PANTHER" id="PTHR34847">
    <property type="entry name" value="NODULATION PROTEIN U"/>
    <property type="match status" value="1"/>
</dbReference>
<dbReference type="InterPro" id="IPR051338">
    <property type="entry name" value="NodU/CmcH_Carbamoyltrnsfr"/>
</dbReference>
<feature type="domain" description="Carbamoyltransferase" evidence="2">
    <location>
        <begin position="98"/>
        <end position="304"/>
    </location>
</feature>